<comment type="caution">
    <text evidence="1">The sequence shown here is derived from an EMBL/GenBank/DDBJ whole genome shotgun (WGS) entry which is preliminary data.</text>
</comment>
<sequence length="291" mass="34727">MKQQYFRKFDRITFLEEDETFENYKIDRYGENSMLLQQNSKSLALEINNAILRQNRNAKSFPHNHINCNINNMEIFVLDPHDLRGEAISGHEIKLEGEEFMVIKDYLLLKTNDIIRIYKWKENVTLKLIKTIRSHLLLFLIKTGSINKNVRLVFYRIILVLIRNKIKRVDSFLEGILFYLNIDYLENIEICDKRLICYYMDGSIKTYDGCLNEIENFDKCYKSVPKIDNTEQIVYDNISVIINEKSVEIIHNDKSFYEKFRIEDILQCCYTSKYLFLLTKTSIKVLEFNKT</sequence>
<proteinExistence type="predicted"/>
<dbReference type="EMBL" id="SBIQ01000003">
    <property type="protein sequence ID" value="KAF7684724.1"/>
    <property type="molecule type" value="Genomic_DNA"/>
</dbReference>
<accession>A0ABQ7I2P1</accession>
<evidence type="ECO:0000313" key="2">
    <source>
        <dbReference type="Proteomes" id="UP001516464"/>
    </source>
</evidence>
<protein>
    <submittedName>
        <fullName evidence="1">Uncharacterized protein</fullName>
    </submittedName>
</protein>
<dbReference type="Proteomes" id="UP001516464">
    <property type="component" value="Unassembled WGS sequence"/>
</dbReference>
<reference evidence="1 2" key="1">
    <citation type="submission" date="2019-01" db="EMBL/GenBank/DDBJ databases">
        <title>Genomes sequencing and comparative genomics of infectious freshwater microsporidia, Cucumispora dikerogammari and Thelohania contejeani.</title>
        <authorList>
            <person name="Cormier A."/>
            <person name="Giraud I."/>
            <person name="Wattier R."/>
            <person name="Teixeira M."/>
            <person name="Grandjean F."/>
            <person name="Rigaud T."/>
            <person name="Cordaux R."/>
        </authorList>
    </citation>
    <scope>NUCLEOTIDE SEQUENCE [LARGE SCALE GENOMIC DNA]</scope>
    <source>
        <strain evidence="1">T1</strain>
        <tissue evidence="1">Spores</tissue>
    </source>
</reference>
<gene>
    <name evidence="1" type="ORF">TCON_0075</name>
</gene>
<name>A0ABQ7I2P1_9MICR</name>
<organism evidence="1 2">
    <name type="scientific">Astathelohania contejeani</name>
    <dbReference type="NCBI Taxonomy" id="164912"/>
    <lineage>
        <taxon>Eukaryota</taxon>
        <taxon>Fungi</taxon>
        <taxon>Fungi incertae sedis</taxon>
        <taxon>Microsporidia</taxon>
        <taxon>Astathelohaniidae</taxon>
        <taxon>Astathelohania</taxon>
    </lineage>
</organism>
<evidence type="ECO:0000313" key="1">
    <source>
        <dbReference type="EMBL" id="KAF7684724.1"/>
    </source>
</evidence>
<keyword evidence="2" id="KW-1185">Reference proteome</keyword>